<protein>
    <submittedName>
        <fullName evidence="2">DUF59 domain-containing protein</fullName>
    </submittedName>
</protein>
<organism evidence="2 3">
    <name type="scientific">Bradyrhizobium betae</name>
    <dbReference type="NCBI Taxonomy" id="244734"/>
    <lineage>
        <taxon>Bacteria</taxon>
        <taxon>Pseudomonadati</taxon>
        <taxon>Pseudomonadota</taxon>
        <taxon>Alphaproteobacteria</taxon>
        <taxon>Hyphomicrobiales</taxon>
        <taxon>Nitrobacteraceae</taxon>
        <taxon>Bradyrhizobium</taxon>
    </lineage>
</organism>
<sequence>MTGAGELVERVRTALREVIDPEIGFNIVDLGLVYDIAVAEDGVARISMTTTTRGCPATGYLRGGAGEAAQSVVGVQWADVQLTYDPPWAPDMMSQAAKDYLGVGR</sequence>
<dbReference type="InterPro" id="IPR052339">
    <property type="entry name" value="Fe-S_Maturation_MIP18"/>
</dbReference>
<feature type="domain" description="MIP18 family-like" evidence="1">
    <location>
        <begin position="9"/>
        <end position="76"/>
    </location>
</feature>
<evidence type="ECO:0000313" key="2">
    <source>
        <dbReference type="EMBL" id="QFI74758.1"/>
    </source>
</evidence>
<dbReference type="InterPro" id="IPR002744">
    <property type="entry name" value="MIP18-like"/>
</dbReference>
<evidence type="ECO:0000259" key="1">
    <source>
        <dbReference type="Pfam" id="PF01883"/>
    </source>
</evidence>
<dbReference type="RefSeq" id="WP_151647704.1">
    <property type="nucleotide sequence ID" value="NZ_CP044543.1"/>
</dbReference>
<dbReference type="SUPFAM" id="SSF117916">
    <property type="entry name" value="Fe-S cluster assembly (FSCA) domain-like"/>
    <property type="match status" value="1"/>
</dbReference>
<dbReference type="Proteomes" id="UP000325641">
    <property type="component" value="Chromosome"/>
</dbReference>
<dbReference type="OrthoDB" id="9805360at2"/>
<dbReference type="PANTHER" id="PTHR42831:SF1">
    <property type="entry name" value="FE-S PROTEIN MATURATION AUXILIARY FACTOR YITW"/>
    <property type="match status" value="1"/>
</dbReference>
<dbReference type="KEGG" id="bbet:F8237_21505"/>
<proteinExistence type="predicted"/>
<name>A0A5P6P9M0_9BRAD</name>
<accession>A0A5P6P9M0</accession>
<dbReference type="Pfam" id="PF01883">
    <property type="entry name" value="FeS_assembly_P"/>
    <property type="match status" value="1"/>
</dbReference>
<evidence type="ECO:0000313" key="3">
    <source>
        <dbReference type="Proteomes" id="UP000325641"/>
    </source>
</evidence>
<dbReference type="InterPro" id="IPR034904">
    <property type="entry name" value="FSCA_dom_sf"/>
</dbReference>
<reference evidence="3" key="1">
    <citation type="submission" date="2019-10" db="EMBL/GenBank/DDBJ databases">
        <title>Complete Genome Sequence of Bradyrhizobium betae type strain PL7HG1T.</title>
        <authorList>
            <person name="Bromfield E.S.P."/>
            <person name="Cloutier S."/>
        </authorList>
    </citation>
    <scope>NUCLEOTIDE SEQUENCE [LARGE SCALE GENOMIC DNA]</scope>
    <source>
        <strain evidence="3">PL7HG1</strain>
    </source>
</reference>
<dbReference type="Gene3D" id="3.30.300.130">
    <property type="entry name" value="Fe-S cluster assembly (FSCA)"/>
    <property type="match status" value="1"/>
</dbReference>
<gene>
    <name evidence="2" type="ORF">F8237_21505</name>
</gene>
<dbReference type="AlphaFoldDB" id="A0A5P6P9M0"/>
<dbReference type="PANTHER" id="PTHR42831">
    <property type="entry name" value="FE-S PROTEIN MATURATION AUXILIARY FACTOR YITW"/>
    <property type="match status" value="1"/>
</dbReference>
<dbReference type="EMBL" id="CP044543">
    <property type="protein sequence ID" value="QFI74758.1"/>
    <property type="molecule type" value="Genomic_DNA"/>
</dbReference>